<dbReference type="AlphaFoldDB" id="A0A699HI52"/>
<evidence type="ECO:0000313" key="2">
    <source>
        <dbReference type="EMBL" id="GEX98781.1"/>
    </source>
</evidence>
<accession>A0A699HI52</accession>
<feature type="region of interest" description="Disordered" evidence="1">
    <location>
        <begin position="135"/>
        <end position="167"/>
    </location>
</feature>
<feature type="compositionally biased region" description="Polar residues" evidence="1">
    <location>
        <begin position="386"/>
        <end position="398"/>
    </location>
</feature>
<feature type="compositionally biased region" description="Low complexity" evidence="1">
    <location>
        <begin position="361"/>
        <end position="374"/>
    </location>
</feature>
<reference evidence="2" key="1">
    <citation type="journal article" date="2019" name="Sci. Rep.">
        <title>Draft genome of Tanacetum cinerariifolium, the natural source of mosquito coil.</title>
        <authorList>
            <person name="Yamashiro T."/>
            <person name="Shiraishi A."/>
            <person name="Satake H."/>
            <person name="Nakayama K."/>
        </authorList>
    </citation>
    <scope>NUCLEOTIDE SEQUENCE</scope>
</reference>
<comment type="caution">
    <text evidence="2">The sequence shown here is derived from an EMBL/GenBank/DDBJ whole genome shotgun (WGS) entry which is preliminary data.</text>
</comment>
<proteinExistence type="predicted"/>
<evidence type="ECO:0000256" key="1">
    <source>
        <dbReference type="SAM" id="MobiDB-lite"/>
    </source>
</evidence>
<protein>
    <submittedName>
        <fullName evidence="2">Uncharacterized protein</fullName>
    </submittedName>
</protein>
<feature type="region of interest" description="Disordered" evidence="1">
    <location>
        <begin position="359"/>
        <end position="422"/>
    </location>
</feature>
<gene>
    <name evidence="2" type="ORF">Tci_370756</name>
</gene>
<sequence>MANKGHIIFGVISSVLMQWCQRTIRKRVDLELTSRGYFYQAQAAHINLPQHLAPSVGPSILIYPKERGMVDSQPVEEEFQGAMTRDVGTNTYGWPTEPQAKMKATPRKLAYDDFDKEPPTGSLAKGFSDRFSLESFSTSDTRRQTRSTIKSQKTPSKNKESTHLKRLRRESIRSCVPQRLCMVMVIRNLSRSSMTKYPKWWSKCLKGSEPSLGEKWLLGRQKWYVLLKGSKDTFVRHGSKDLKEAKIDEAQGKHEGIWGCTLLIPEKTLSPRLPRLRKKSSPWIANPGRNGVKVVNMIRQEGTRKRSFEERRFSVMSKVTFPTILRSQLIDEPVILEGIKEENQLRRILVDGGSSSEIMGNISSLRSNRSSSNFRKGRKKQDGANGVSNNKMSVVIQNHNRKDQNKKPLSGFYHPLHDQIPH</sequence>
<name>A0A699HI52_TANCI</name>
<dbReference type="EMBL" id="BKCJ010143720">
    <property type="protein sequence ID" value="GEX98781.1"/>
    <property type="molecule type" value="Genomic_DNA"/>
</dbReference>
<organism evidence="2">
    <name type="scientific">Tanacetum cinerariifolium</name>
    <name type="common">Dalmatian daisy</name>
    <name type="synonym">Chrysanthemum cinerariifolium</name>
    <dbReference type="NCBI Taxonomy" id="118510"/>
    <lineage>
        <taxon>Eukaryota</taxon>
        <taxon>Viridiplantae</taxon>
        <taxon>Streptophyta</taxon>
        <taxon>Embryophyta</taxon>
        <taxon>Tracheophyta</taxon>
        <taxon>Spermatophyta</taxon>
        <taxon>Magnoliopsida</taxon>
        <taxon>eudicotyledons</taxon>
        <taxon>Gunneridae</taxon>
        <taxon>Pentapetalae</taxon>
        <taxon>asterids</taxon>
        <taxon>campanulids</taxon>
        <taxon>Asterales</taxon>
        <taxon>Asteraceae</taxon>
        <taxon>Asteroideae</taxon>
        <taxon>Anthemideae</taxon>
        <taxon>Anthemidinae</taxon>
        <taxon>Tanacetum</taxon>
    </lineage>
</organism>